<evidence type="ECO:0000313" key="1">
    <source>
        <dbReference type="EMBL" id="JAD38079.1"/>
    </source>
</evidence>
<protein>
    <submittedName>
        <fullName evidence="1">Uncharacterized protein</fullName>
    </submittedName>
</protein>
<organism evidence="1">
    <name type="scientific">Arundo donax</name>
    <name type="common">Giant reed</name>
    <name type="synonym">Donax arundinaceus</name>
    <dbReference type="NCBI Taxonomy" id="35708"/>
    <lineage>
        <taxon>Eukaryota</taxon>
        <taxon>Viridiplantae</taxon>
        <taxon>Streptophyta</taxon>
        <taxon>Embryophyta</taxon>
        <taxon>Tracheophyta</taxon>
        <taxon>Spermatophyta</taxon>
        <taxon>Magnoliopsida</taxon>
        <taxon>Liliopsida</taxon>
        <taxon>Poales</taxon>
        <taxon>Poaceae</taxon>
        <taxon>PACMAD clade</taxon>
        <taxon>Arundinoideae</taxon>
        <taxon>Arundineae</taxon>
        <taxon>Arundo</taxon>
    </lineage>
</organism>
<accession>A0A0A8ZFD2</accession>
<sequence length="31" mass="3494">MEEAFTLLLQRAVPLMVHPVPRLLPSAYETA</sequence>
<name>A0A0A8ZFD2_ARUDO</name>
<reference evidence="1" key="2">
    <citation type="journal article" date="2015" name="Data Brief">
        <title>Shoot transcriptome of the giant reed, Arundo donax.</title>
        <authorList>
            <person name="Barrero R.A."/>
            <person name="Guerrero F.D."/>
            <person name="Moolhuijzen P."/>
            <person name="Goolsby J.A."/>
            <person name="Tidwell J."/>
            <person name="Bellgard S.E."/>
            <person name="Bellgard M.I."/>
        </authorList>
    </citation>
    <scope>NUCLEOTIDE SEQUENCE</scope>
    <source>
        <tissue evidence="1">Shoot tissue taken approximately 20 cm above the soil surface</tissue>
    </source>
</reference>
<proteinExistence type="predicted"/>
<dbReference type="EMBL" id="GBRH01259816">
    <property type="protein sequence ID" value="JAD38079.1"/>
    <property type="molecule type" value="Transcribed_RNA"/>
</dbReference>
<dbReference type="AlphaFoldDB" id="A0A0A8ZFD2"/>
<reference evidence="1" key="1">
    <citation type="submission" date="2014-09" db="EMBL/GenBank/DDBJ databases">
        <authorList>
            <person name="Magalhaes I.L.F."/>
            <person name="Oliveira U."/>
            <person name="Santos F.R."/>
            <person name="Vidigal T.H.D.A."/>
            <person name="Brescovit A.D."/>
            <person name="Santos A.J."/>
        </authorList>
    </citation>
    <scope>NUCLEOTIDE SEQUENCE</scope>
    <source>
        <tissue evidence="1">Shoot tissue taken approximately 20 cm above the soil surface</tissue>
    </source>
</reference>